<dbReference type="EMBL" id="JACXAA010000008">
    <property type="protein sequence ID" value="MBD2755334.1"/>
    <property type="molecule type" value="Genomic_DNA"/>
</dbReference>
<dbReference type="InterPro" id="IPR028098">
    <property type="entry name" value="Glyco_trans_4-like_N"/>
</dbReference>
<evidence type="ECO:0000259" key="1">
    <source>
        <dbReference type="Pfam" id="PF00534"/>
    </source>
</evidence>
<name>A0A927GF01_9BACT</name>
<dbReference type="InterPro" id="IPR050194">
    <property type="entry name" value="Glycosyltransferase_grp1"/>
</dbReference>
<dbReference type="CDD" id="cd03801">
    <property type="entry name" value="GT4_PimA-like"/>
    <property type="match status" value="1"/>
</dbReference>
<dbReference type="Pfam" id="PF13439">
    <property type="entry name" value="Glyco_transf_4"/>
    <property type="match status" value="1"/>
</dbReference>
<feature type="domain" description="Glycosyltransferase subfamily 4-like N-terminal" evidence="2">
    <location>
        <begin position="22"/>
        <end position="181"/>
    </location>
</feature>
<gene>
    <name evidence="3" type="ORF">IC230_20705</name>
</gene>
<accession>A0A927GF01</accession>
<proteinExistence type="predicted"/>
<feature type="domain" description="Glycosyl transferase family 1" evidence="1">
    <location>
        <begin position="198"/>
        <end position="365"/>
    </location>
</feature>
<evidence type="ECO:0000259" key="2">
    <source>
        <dbReference type="Pfam" id="PF13439"/>
    </source>
</evidence>
<dbReference type="SUPFAM" id="SSF53756">
    <property type="entry name" value="UDP-Glycosyltransferase/glycogen phosphorylase"/>
    <property type="match status" value="1"/>
</dbReference>
<protein>
    <submittedName>
        <fullName evidence="3">Glycosyltransferase family 4 protein</fullName>
    </submittedName>
</protein>
<dbReference type="Pfam" id="PF00534">
    <property type="entry name" value="Glycos_transf_1"/>
    <property type="match status" value="1"/>
</dbReference>
<dbReference type="PANTHER" id="PTHR45947:SF13">
    <property type="entry name" value="TRANSFERASE"/>
    <property type="match status" value="1"/>
</dbReference>
<evidence type="ECO:0000313" key="4">
    <source>
        <dbReference type="Proteomes" id="UP000653797"/>
    </source>
</evidence>
<dbReference type="Proteomes" id="UP000653797">
    <property type="component" value="Unassembled WGS sequence"/>
</dbReference>
<dbReference type="InterPro" id="IPR001296">
    <property type="entry name" value="Glyco_trans_1"/>
</dbReference>
<comment type="caution">
    <text evidence="3">The sequence shown here is derived from an EMBL/GenBank/DDBJ whole genome shotgun (WGS) entry which is preliminary data.</text>
</comment>
<dbReference type="RefSeq" id="WP_191040961.1">
    <property type="nucleotide sequence ID" value="NZ_JACXAA010000008.1"/>
</dbReference>
<dbReference type="PANTHER" id="PTHR45947">
    <property type="entry name" value="SULFOQUINOVOSYL TRANSFERASE SQD2"/>
    <property type="match status" value="1"/>
</dbReference>
<reference evidence="3" key="1">
    <citation type="submission" date="2020-09" db="EMBL/GenBank/DDBJ databases">
        <authorList>
            <person name="Kim M.K."/>
        </authorList>
    </citation>
    <scope>NUCLEOTIDE SEQUENCE</scope>
    <source>
        <strain evidence="3">BT704</strain>
    </source>
</reference>
<keyword evidence="4" id="KW-1185">Reference proteome</keyword>
<dbReference type="GO" id="GO:0016757">
    <property type="term" value="F:glycosyltransferase activity"/>
    <property type="evidence" value="ECO:0007669"/>
    <property type="project" value="InterPro"/>
</dbReference>
<evidence type="ECO:0000313" key="3">
    <source>
        <dbReference type="EMBL" id="MBD2755334.1"/>
    </source>
</evidence>
<sequence length="399" mass="44993">MRILIVHNILWAHYKASVFQALQQLVDQQTDVTVKVLQIARNERSRADLETASDVGTLVYAYDYDLLFDRFLEDISLRSRTRSLLQRAGAFKPDVILLTGYYDFAQIFLLLWAKAKGIRVVMQNESTLADQRQGGWKEQFKRRIFSLCDGFFCFGTQSANYLIQLGVPPEKILLRKNAVDNDALRVAYEEALPKRVQEQQRLSVRPNNFIFVGRLITFKNLQTLLTAFADANEKSSNAQEWGLILLGDGPEKVSLQQQADELGLIDSVQFMSGRPWFQVPDVLALGNVLVLPSWSEPWGLVVNEALVCGLPVIVSNRCGCVPDLVHDKENGFVFDPAQPDQLTDLLLRFMDDKVDLGQLSESARQSVIPYSPKAVALGMLNGFRKVSQSKVTQTAQNQH</sequence>
<dbReference type="AlphaFoldDB" id="A0A927GF01"/>
<organism evidence="3 4">
    <name type="scientific">Spirosoma validum</name>
    <dbReference type="NCBI Taxonomy" id="2771355"/>
    <lineage>
        <taxon>Bacteria</taxon>
        <taxon>Pseudomonadati</taxon>
        <taxon>Bacteroidota</taxon>
        <taxon>Cytophagia</taxon>
        <taxon>Cytophagales</taxon>
        <taxon>Cytophagaceae</taxon>
        <taxon>Spirosoma</taxon>
    </lineage>
</organism>
<dbReference type="Gene3D" id="3.40.50.2000">
    <property type="entry name" value="Glycogen Phosphorylase B"/>
    <property type="match status" value="2"/>
</dbReference>